<evidence type="ECO:0000256" key="3">
    <source>
        <dbReference type="ARBA" id="ARBA00022448"/>
    </source>
</evidence>
<evidence type="ECO:0000256" key="1">
    <source>
        <dbReference type="ARBA" id="ARBA00004651"/>
    </source>
</evidence>
<dbReference type="PANTHER" id="PTHR30266">
    <property type="entry name" value="MECHANOSENSITIVE CHANNEL MSCL"/>
    <property type="match status" value="1"/>
</dbReference>
<dbReference type="EMBL" id="JBHSBC010000048">
    <property type="protein sequence ID" value="MFC3985576.1"/>
    <property type="molecule type" value="Genomic_DNA"/>
</dbReference>
<keyword evidence="9 10" id="KW-0407">Ion channel</keyword>
<sequence length="134" mass="14495">MINGFKNFLLRGNVIDLAVAVIIGAAFTAIVNSFVSDILTPLIAAIGGRPDFSALTLRIGGGEIKYGLFLNALISFLIVAAVIYFLIVSPYEKLSSRFARREESSLRDCPECLSEIPRAAVRCSQCTAQVTPVR</sequence>
<dbReference type="InterPro" id="IPR036019">
    <property type="entry name" value="MscL_channel"/>
</dbReference>
<dbReference type="PANTHER" id="PTHR30266:SF2">
    <property type="entry name" value="LARGE-CONDUCTANCE MECHANOSENSITIVE CHANNEL"/>
    <property type="match status" value="1"/>
</dbReference>
<evidence type="ECO:0000256" key="9">
    <source>
        <dbReference type="ARBA" id="ARBA00023303"/>
    </source>
</evidence>
<dbReference type="HAMAP" id="MF_00115">
    <property type="entry name" value="MscL"/>
    <property type="match status" value="1"/>
</dbReference>
<keyword evidence="8 10" id="KW-0472">Membrane</keyword>
<reference evidence="12" key="1">
    <citation type="journal article" date="2019" name="Int. J. Syst. Evol. Microbiol.">
        <title>The Global Catalogue of Microorganisms (GCM) 10K type strain sequencing project: providing services to taxonomists for standard genome sequencing and annotation.</title>
        <authorList>
            <consortium name="The Broad Institute Genomics Platform"/>
            <consortium name="The Broad Institute Genome Sequencing Center for Infectious Disease"/>
            <person name="Wu L."/>
            <person name="Ma J."/>
        </authorList>
    </citation>
    <scope>NUCLEOTIDE SEQUENCE [LARGE SCALE GENOMIC DNA]</scope>
    <source>
        <strain evidence="12">TBRC 7912</strain>
    </source>
</reference>
<accession>A0ABV8FAC4</accession>
<evidence type="ECO:0000256" key="5">
    <source>
        <dbReference type="ARBA" id="ARBA00022692"/>
    </source>
</evidence>
<keyword evidence="3 10" id="KW-0813">Transport</keyword>
<keyword evidence="7 10" id="KW-0406">Ion transport</keyword>
<comment type="caution">
    <text evidence="11">The sequence shown here is derived from an EMBL/GenBank/DDBJ whole genome shotgun (WGS) entry which is preliminary data.</text>
</comment>
<dbReference type="PRINTS" id="PR01264">
    <property type="entry name" value="MECHCHANNEL"/>
</dbReference>
<keyword evidence="12" id="KW-1185">Reference proteome</keyword>
<dbReference type="PROSITE" id="PS01327">
    <property type="entry name" value="MSCL"/>
    <property type="match status" value="1"/>
</dbReference>
<keyword evidence="6 10" id="KW-1133">Transmembrane helix</keyword>
<evidence type="ECO:0000256" key="2">
    <source>
        <dbReference type="ARBA" id="ARBA00007254"/>
    </source>
</evidence>
<dbReference type="InterPro" id="IPR037673">
    <property type="entry name" value="MSC/AndL"/>
</dbReference>
<dbReference type="Proteomes" id="UP001595698">
    <property type="component" value="Unassembled WGS sequence"/>
</dbReference>
<evidence type="ECO:0000256" key="7">
    <source>
        <dbReference type="ARBA" id="ARBA00023065"/>
    </source>
</evidence>
<evidence type="ECO:0000256" key="8">
    <source>
        <dbReference type="ARBA" id="ARBA00023136"/>
    </source>
</evidence>
<dbReference type="InterPro" id="IPR019823">
    <property type="entry name" value="Mechanosensitive_channel_CS"/>
</dbReference>
<dbReference type="Pfam" id="PF01741">
    <property type="entry name" value="MscL"/>
    <property type="match status" value="1"/>
</dbReference>
<name>A0ABV8FAC4_9ACTN</name>
<feature type="transmembrane region" description="Helical" evidence="10">
    <location>
        <begin position="12"/>
        <end position="35"/>
    </location>
</feature>
<keyword evidence="4 10" id="KW-1003">Cell membrane</keyword>
<comment type="subunit">
    <text evidence="10">Homopentamer.</text>
</comment>
<feature type="transmembrane region" description="Helical" evidence="10">
    <location>
        <begin position="68"/>
        <end position="91"/>
    </location>
</feature>
<comment type="similarity">
    <text evidence="2 10">Belongs to the MscL family.</text>
</comment>
<comment type="subcellular location">
    <subcellularLocation>
        <location evidence="1 10">Cell membrane</location>
        <topology evidence="1 10">Multi-pass membrane protein</topology>
    </subcellularLocation>
</comment>
<keyword evidence="5 10" id="KW-0812">Transmembrane</keyword>
<evidence type="ECO:0000313" key="11">
    <source>
        <dbReference type="EMBL" id="MFC3985576.1"/>
    </source>
</evidence>
<evidence type="ECO:0000313" key="12">
    <source>
        <dbReference type="Proteomes" id="UP001595698"/>
    </source>
</evidence>
<proteinExistence type="inferred from homology"/>
<dbReference type="SUPFAM" id="SSF81330">
    <property type="entry name" value="Gated mechanosensitive channel"/>
    <property type="match status" value="1"/>
</dbReference>
<gene>
    <name evidence="10 11" type="primary">mscL</name>
    <name evidence="11" type="ORF">ACFOYY_35985</name>
</gene>
<dbReference type="InterPro" id="IPR001185">
    <property type="entry name" value="MS_channel"/>
</dbReference>
<evidence type="ECO:0000256" key="10">
    <source>
        <dbReference type="HAMAP-Rule" id="MF_00115"/>
    </source>
</evidence>
<evidence type="ECO:0000256" key="4">
    <source>
        <dbReference type="ARBA" id="ARBA00022475"/>
    </source>
</evidence>
<protein>
    <recommendedName>
        <fullName evidence="10">Large-conductance mechanosensitive channel</fullName>
    </recommendedName>
</protein>
<dbReference type="Gene3D" id="1.10.1200.120">
    <property type="entry name" value="Large-conductance mechanosensitive channel, MscL, domain 1"/>
    <property type="match status" value="1"/>
</dbReference>
<organism evidence="11 12">
    <name type="scientific">Streptosporangium jomthongense</name>
    <dbReference type="NCBI Taxonomy" id="1193683"/>
    <lineage>
        <taxon>Bacteria</taxon>
        <taxon>Bacillati</taxon>
        <taxon>Actinomycetota</taxon>
        <taxon>Actinomycetes</taxon>
        <taxon>Streptosporangiales</taxon>
        <taxon>Streptosporangiaceae</taxon>
        <taxon>Streptosporangium</taxon>
    </lineage>
</organism>
<evidence type="ECO:0000256" key="6">
    <source>
        <dbReference type="ARBA" id="ARBA00022989"/>
    </source>
</evidence>
<comment type="function">
    <text evidence="10">Channel that opens in response to stretch forces in the membrane lipid bilayer. May participate in the regulation of osmotic pressure changes within the cell.</text>
</comment>
<dbReference type="NCBIfam" id="TIGR00220">
    <property type="entry name" value="mscL"/>
    <property type="match status" value="1"/>
</dbReference>
<dbReference type="RefSeq" id="WP_352014189.1">
    <property type="nucleotide sequence ID" value="NZ_JBHSBC010000048.1"/>
</dbReference>